<evidence type="ECO:0000313" key="1">
    <source>
        <dbReference type="EMBL" id="CAF4325502.1"/>
    </source>
</evidence>
<proteinExistence type="predicted"/>
<reference evidence="1" key="1">
    <citation type="submission" date="2021-02" db="EMBL/GenBank/DDBJ databases">
        <authorList>
            <person name="Nowell W R."/>
        </authorList>
    </citation>
    <scope>NUCLEOTIDE SEQUENCE</scope>
</reference>
<gene>
    <name evidence="1" type="ORF">JBS370_LOCUS41154</name>
</gene>
<dbReference type="InterPro" id="IPR027417">
    <property type="entry name" value="P-loop_NTPase"/>
</dbReference>
<accession>A0A820JJC7</accession>
<protein>
    <submittedName>
        <fullName evidence="1">Uncharacterized protein</fullName>
    </submittedName>
</protein>
<sequence length="41" mass="4903">MPSFHSLDSSTARNVMEYLHQLSRQGRTIIFSIHQPRYHIF</sequence>
<dbReference type="AlphaFoldDB" id="A0A820JJC7"/>
<comment type="caution">
    <text evidence="1">The sequence shown here is derived from an EMBL/GenBank/DDBJ whole genome shotgun (WGS) entry which is preliminary data.</text>
</comment>
<dbReference type="EMBL" id="CAJOBD010042815">
    <property type="protein sequence ID" value="CAF4325502.1"/>
    <property type="molecule type" value="Genomic_DNA"/>
</dbReference>
<feature type="non-terminal residue" evidence="1">
    <location>
        <position position="1"/>
    </location>
</feature>
<dbReference type="Proteomes" id="UP000663836">
    <property type="component" value="Unassembled WGS sequence"/>
</dbReference>
<dbReference type="Gene3D" id="3.40.50.300">
    <property type="entry name" value="P-loop containing nucleotide triphosphate hydrolases"/>
    <property type="match status" value="1"/>
</dbReference>
<name>A0A820JJC7_9BILA</name>
<evidence type="ECO:0000313" key="2">
    <source>
        <dbReference type="Proteomes" id="UP000663836"/>
    </source>
</evidence>
<organism evidence="1 2">
    <name type="scientific">Rotaria sordida</name>
    <dbReference type="NCBI Taxonomy" id="392033"/>
    <lineage>
        <taxon>Eukaryota</taxon>
        <taxon>Metazoa</taxon>
        <taxon>Spiralia</taxon>
        <taxon>Gnathifera</taxon>
        <taxon>Rotifera</taxon>
        <taxon>Eurotatoria</taxon>
        <taxon>Bdelloidea</taxon>
        <taxon>Philodinida</taxon>
        <taxon>Philodinidae</taxon>
        <taxon>Rotaria</taxon>
    </lineage>
</organism>